<dbReference type="Pfam" id="PF01969">
    <property type="entry name" value="Ni_insertion"/>
    <property type="match status" value="1"/>
</dbReference>
<evidence type="ECO:0000256" key="3">
    <source>
        <dbReference type="SAM" id="MobiDB-lite"/>
    </source>
</evidence>
<dbReference type="EMBL" id="KE356561">
    <property type="protein sequence ID" value="ERG95399.1"/>
    <property type="molecule type" value="Genomic_DNA"/>
</dbReference>
<dbReference type="Gene3D" id="3.30.70.1380">
    <property type="entry name" value="Transcriptional regulatory protein pf0864 domain like"/>
    <property type="match status" value="1"/>
</dbReference>
<dbReference type="AlphaFoldDB" id="U1MY49"/>
<dbReference type="PANTHER" id="PTHR36566:SF1">
    <property type="entry name" value="PYRIDINIUM-3,5-BISTHIOCARBOXYLIC ACID MONONUCLEOTIDE NICKEL INSERTION PROTEIN"/>
    <property type="match status" value="1"/>
</dbReference>
<evidence type="ECO:0000313" key="4">
    <source>
        <dbReference type="EMBL" id="ERG95399.1"/>
    </source>
</evidence>
<gene>
    <name evidence="4" type="ORF">J07HQW2_01854</name>
</gene>
<dbReference type="STRING" id="1238425.J07HQW2_01854"/>
<dbReference type="GO" id="GO:0016151">
    <property type="term" value="F:nickel cation binding"/>
    <property type="evidence" value="ECO:0007669"/>
    <property type="project" value="UniProtKB-UniRule"/>
</dbReference>
<feature type="region of interest" description="Disordered" evidence="3">
    <location>
        <begin position="64"/>
        <end position="136"/>
    </location>
</feature>
<dbReference type="NCBIfam" id="TIGR00299">
    <property type="entry name" value="nickel pincer cofactor biosynthesis protein LarC"/>
    <property type="match status" value="1"/>
</dbReference>
<feature type="compositionally biased region" description="Basic and acidic residues" evidence="3">
    <location>
        <begin position="77"/>
        <end position="136"/>
    </location>
</feature>
<name>U1MY49_9EURY</name>
<evidence type="ECO:0000256" key="2">
    <source>
        <dbReference type="HAMAP-Rule" id="MF_01074"/>
    </source>
</evidence>
<reference evidence="4 5" key="1">
    <citation type="journal article" date="2013" name="PLoS ONE">
        <title>Assembly-driven community genomics of a hypersaline microbial ecosystem.</title>
        <authorList>
            <person name="Podell S."/>
            <person name="Ugalde J.A."/>
            <person name="Narasingarao P."/>
            <person name="Banfield J.F."/>
            <person name="Heidelberg K.B."/>
            <person name="Allen E.E."/>
        </authorList>
    </citation>
    <scope>NUCLEOTIDE SEQUENCE [LARGE SCALE GENOMIC DNA]</scope>
    <source>
        <strain evidence="5">J07HQW2</strain>
    </source>
</reference>
<accession>U1MY49</accession>
<organism evidence="4 5">
    <name type="scientific">Haloquadratum walsbyi J07HQW2</name>
    <dbReference type="NCBI Taxonomy" id="1238425"/>
    <lineage>
        <taxon>Archaea</taxon>
        <taxon>Methanobacteriati</taxon>
        <taxon>Methanobacteriota</taxon>
        <taxon>Stenosarchaea group</taxon>
        <taxon>Halobacteria</taxon>
        <taxon>Halobacteriales</taxon>
        <taxon>Haloferacaceae</taxon>
        <taxon>Haloquadratum</taxon>
    </lineage>
</organism>
<dbReference type="PANTHER" id="PTHR36566">
    <property type="entry name" value="NICKEL INSERTION PROTEIN-RELATED"/>
    <property type="match status" value="1"/>
</dbReference>
<dbReference type="RefSeq" id="WP_021054876.1">
    <property type="nucleotide sequence ID" value="NZ_KE356561.1"/>
</dbReference>
<dbReference type="Proteomes" id="UP000030710">
    <property type="component" value="Unassembled WGS sequence"/>
</dbReference>
<dbReference type="InterPro" id="IPR002822">
    <property type="entry name" value="Ni_insertion"/>
</dbReference>
<dbReference type="Gene3D" id="3.10.20.300">
    <property type="entry name" value="mk0293 like domain"/>
    <property type="match status" value="1"/>
</dbReference>
<sequence>MSLLVFDGQMGASGDMILAALISAGASPDVLSPIEDALGIRYVIDTETKGGIAATRVRIVVDSETTHTHSENQSIGHKRDQGQAHTHDESWTNEQHTHNTTESDDHTHSYDGDDTKSHNHGHDHDESDEIEGHGPTRSYKEVIEIVEGMGLDADVESTARKIFNQLGTAEAAVHGTSLSSTQFHEVGADDAIADIVGAVLLLTDLDIDQVYVTPVSTGSGEITMSHGSFSVPPPAVVEIAGEATWSLRGGPVEAELLTPTGAAILAHIAEGVRTLPALDVTTTSYGAGGYDFEEYPNVLRAIVGRSPTSTVSDVSIDASSVDESQSVSETDEFTFDRESIVVLETNLDDATPEVLGSLQKTLTDVGALDVTIVPTAMKKSRPGHLIKVIVKPDDASGVAQRLAAETGTLGIREHPARHRWRADRKLQTITLTVDDNEYEITVKIASDGDGIVYDYSAEYDDALAVATTTGRPVREIRRQAEAAARSIVSSDS</sequence>
<comment type="similarity">
    <text evidence="2">Belongs to the LarC family.</text>
</comment>
<proteinExistence type="inferred from homology"/>
<dbReference type="HAMAP" id="MF_01074">
    <property type="entry name" value="LarC"/>
    <property type="match status" value="1"/>
</dbReference>
<dbReference type="eggNOG" id="arCOG02701">
    <property type="taxonomic scope" value="Archaea"/>
</dbReference>
<keyword evidence="1 2" id="KW-0533">Nickel</keyword>
<evidence type="ECO:0000256" key="1">
    <source>
        <dbReference type="ARBA" id="ARBA00022596"/>
    </source>
</evidence>
<evidence type="ECO:0000313" key="5">
    <source>
        <dbReference type="Proteomes" id="UP000030710"/>
    </source>
</evidence>
<protein>
    <recommendedName>
        <fullName evidence="2">Putative nickel insertion protein</fullName>
    </recommendedName>
</protein>
<keyword evidence="2" id="KW-0456">Lyase</keyword>
<dbReference type="GO" id="GO:0016829">
    <property type="term" value="F:lyase activity"/>
    <property type="evidence" value="ECO:0007669"/>
    <property type="project" value="UniProtKB-UniRule"/>
</dbReference>
<dbReference type="HOGENOM" id="CLU_028523_2_1_2"/>